<evidence type="ECO:0000256" key="1">
    <source>
        <dbReference type="SAM" id="SignalP"/>
    </source>
</evidence>
<organism evidence="2 3">
    <name type="scientific">Chitinophaga arvensicola</name>
    <dbReference type="NCBI Taxonomy" id="29529"/>
    <lineage>
        <taxon>Bacteria</taxon>
        <taxon>Pseudomonadati</taxon>
        <taxon>Bacteroidota</taxon>
        <taxon>Chitinophagia</taxon>
        <taxon>Chitinophagales</taxon>
        <taxon>Chitinophagaceae</taxon>
        <taxon>Chitinophaga</taxon>
    </lineage>
</organism>
<evidence type="ECO:0008006" key="4">
    <source>
        <dbReference type="Google" id="ProtNLM"/>
    </source>
</evidence>
<reference evidence="3" key="1">
    <citation type="submission" date="2016-10" db="EMBL/GenBank/DDBJ databases">
        <authorList>
            <person name="Varghese N."/>
            <person name="Submissions S."/>
        </authorList>
    </citation>
    <scope>NUCLEOTIDE SEQUENCE [LARGE SCALE GENOMIC DNA]</scope>
    <source>
        <strain evidence="3">DSM 3695</strain>
    </source>
</reference>
<dbReference type="RefSeq" id="WP_089888931.1">
    <property type="nucleotide sequence ID" value="NZ_FOJG01000001.1"/>
</dbReference>
<sequence>MKNILFLLFLLTAASACQPSVREADTREMFNAEGLRVITSFANTQQQTMSVLYGNESASAAALSGYQTHLPGEIFRLVVYKQTDNRLWYGSHINGALLSVETITSGDQLNYKLEKGHVSGDNTSASDRIAYIFSHKPSVFP</sequence>
<protein>
    <recommendedName>
        <fullName evidence="4">Lipoprotein</fullName>
    </recommendedName>
</protein>
<keyword evidence="1" id="KW-0732">Signal</keyword>
<keyword evidence="3" id="KW-1185">Reference proteome</keyword>
<proteinExistence type="predicted"/>
<dbReference type="EMBL" id="FOJG01000001">
    <property type="protein sequence ID" value="SEV97660.1"/>
    <property type="molecule type" value="Genomic_DNA"/>
</dbReference>
<feature type="chain" id="PRO_5011784065" description="Lipoprotein" evidence="1">
    <location>
        <begin position="17"/>
        <end position="141"/>
    </location>
</feature>
<dbReference type="PROSITE" id="PS51257">
    <property type="entry name" value="PROKAR_LIPOPROTEIN"/>
    <property type="match status" value="1"/>
</dbReference>
<dbReference type="AlphaFoldDB" id="A0A1I0N9I8"/>
<evidence type="ECO:0000313" key="2">
    <source>
        <dbReference type="EMBL" id="SEV97660.1"/>
    </source>
</evidence>
<dbReference type="OrthoDB" id="674757at2"/>
<dbReference type="STRING" id="29529.SAMN04488122_0032"/>
<evidence type="ECO:0000313" key="3">
    <source>
        <dbReference type="Proteomes" id="UP000199310"/>
    </source>
</evidence>
<dbReference type="Proteomes" id="UP000199310">
    <property type="component" value="Unassembled WGS sequence"/>
</dbReference>
<feature type="signal peptide" evidence="1">
    <location>
        <begin position="1"/>
        <end position="16"/>
    </location>
</feature>
<gene>
    <name evidence="2" type="ORF">SAMN04488122_0032</name>
</gene>
<accession>A0A1I0N9I8</accession>
<name>A0A1I0N9I8_9BACT</name>